<feature type="transmembrane region" description="Helical" evidence="1">
    <location>
        <begin position="124"/>
        <end position="147"/>
    </location>
</feature>
<evidence type="ECO:0000313" key="3">
    <source>
        <dbReference type="Proteomes" id="UP000014680"/>
    </source>
</evidence>
<dbReference type="Proteomes" id="UP000014680">
    <property type="component" value="Unassembled WGS sequence"/>
</dbReference>
<keyword evidence="3" id="KW-1185">Reference proteome</keyword>
<dbReference type="VEuPathDB" id="AmoebaDB:EIN_379930"/>
<dbReference type="OMA" id="WISILID"/>
<evidence type="ECO:0000313" key="2">
    <source>
        <dbReference type="EMBL" id="ELP92096.1"/>
    </source>
</evidence>
<feature type="transmembrane region" description="Helical" evidence="1">
    <location>
        <begin position="48"/>
        <end position="74"/>
    </location>
</feature>
<organism evidence="2 3">
    <name type="scientific">Entamoeba invadens IP1</name>
    <dbReference type="NCBI Taxonomy" id="370355"/>
    <lineage>
        <taxon>Eukaryota</taxon>
        <taxon>Amoebozoa</taxon>
        <taxon>Evosea</taxon>
        <taxon>Archamoebae</taxon>
        <taxon>Mastigamoebida</taxon>
        <taxon>Entamoebidae</taxon>
        <taxon>Entamoeba</taxon>
    </lineage>
</organism>
<accession>A0A0A1UE90</accession>
<keyword evidence="1" id="KW-0812">Transmembrane</keyword>
<dbReference type="EMBL" id="KB206395">
    <property type="protein sequence ID" value="ELP92096.1"/>
    <property type="molecule type" value="Genomic_DNA"/>
</dbReference>
<feature type="non-terminal residue" evidence="2">
    <location>
        <position position="1"/>
    </location>
</feature>
<protein>
    <submittedName>
        <fullName evidence="2">Uncharacterized protein</fullName>
    </submittedName>
</protein>
<dbReference type="KEGG" id="eiv:EIN_379930"/>
<evidence type="ECO:0000256" key="1">
    <source>
        <dbReference type="SAM" id="Phobius"/>
    </source>
</evidence>
<gene>
    <name evidence="2" type="ORF">EIN_379930</name>
</gene>
<proteinExistence type="predicted"/>
<name>A0A0A1UE90_ENTIV</name>
<dbReference type="AlphaFoldDB" id="A0A0A1UE90"/>
<dbReference type="GeneID" id="14891128"/>
<dbReference type="RefSeq" id="XP_004258867.1">
    <property type="nucleotide sequence ID" value="XM_004258819.1"/>
</dbReference>
<keyword evidence="1" id="KW-0472">Membrane</keyword>
<keyword evidence="1" id="KW-1133">Transmembrane helix</keyword>
<feature type="transmembrane region" description="Helical" evidence="1">
    <location>
        <begin position="20"/>
        <end position="41"/>
    </location>
</feature>
<dbReference type="OrthoDB" id="29424at2759"/>
<reference evidence="2 3" key="1">
    <citation type="submission" date="2012-10" db="EMBL/GenBank/DDBJ databases">
        <authorList>
            <person name="Zafar N."/>
            <person name="Inman J."/>
            <person name="Hall N."/>
            <person name="Lorenzi H."/>
            <person name="Caler E."/>
        </authorList>
    </citation>
    <scope>NUCLEOTIDE SEQUENCE [LARGE SCALE GENOMIC DNA]</scope>
    <source>
        <strain evidence="2 3">IP1</strain>
    </source>
</reference>
<sequence>ITDGDKYIFTAQLVGFYMSIVFNVMTIALLILMTILLKYVFDPQRHHFVLGIMFVSTSAILAAIIICTGISGGIENTNSTLVDLEKRNAVETSQQCCFEEEGCVCKSSDGVLCKPCQFKGVVCFYTAIGVDCITFIVLLTGCIVSFLHKKIEEKIDQCDGTKTSGTYDLLAD</sequence>